<gene>
    <name evidence="1" type="ORF">VNO78_03022</name>
</gene>
<accession>A0AAN9XW85</accession>
<comment type="caution">
    <text evidence="1">The sequence shown here is derived from an EMBL/GenBank/DDBJ whole genome shotgun (WGS) entry which is preliminary data.</text>
</comment>
<proteinExistence type="predicted"/>
<evidence type="ECO:0000313" key="1">
    <source>
        <dbReference type="EMBL" id="KAK7411587.1"/>
    </source>
</evidence>
<name>A0AAN9XW85_PSOTE</name>
<dbReference type="AlphaFoldDB" id="A0AAN9XW85"/>
<dbReference type="Proteomes" id="UP001386955">
    <property type="component" value="Unassembled WGS sequence"/>
</dbReference>
<organism evidence="1 2">
    <name type="scientific">Psophocarpus tetragonolobus</name>
    <name type="common">Winged bean</name>
    <name type="synonym">Dolichos tetragonolobus</name>
    <dbReference type="NCBI Taxonomy" id="3891"/>
    <lineage>
        <taxon>Eukaryota</taxon>
        <taxon>Viridiplantae</taxon>
        <taxon>Streptophyta</taxon>
        <taxon>Embryophyta</taxon>
        <taxon>Tracheophyta</taxon>
        <taxon>Spermatophyta</taxon>
        <taxon>Magnoliopsida</taxon>
        <taxon>eudicotyledons</taxon>
        <taxon>Gunneridae</taxon>
        <taxon>Pentapetalae</taxon>
        <taxon>rosids</taxon>
        <taxon>fabids</taxon>
        <taxon>Fabales</taxon>
        <taxon>Fabaceae</taxon>
        <taxon>Papilionoideae</taxon>
        <taxon>50 kb inversion clade</taxon>
        <taxon>NPAAA clade</taxon>
        <taxon>indigoferoid/millettioid clade</taxon>
        <taxon>Phaseoleae</taxon>
        <taxon>Psophocarpus</taxon>
    </lineage>
</organism>
<reference evidence="1 2" key="1">
    <citation type="submission" date="2024-01" db="EMBL/GenBank/DDBJ databases">
        <title>The genomes of 5 underutilized Papilionoideae crops provide insights into root nodulation and disease resistanc.</title>
        <authorList>
            <person name="Jiang F."/>
        </authorList>
    </citation>
    <scope>NUCLEOTIDE SEQUENCE [LARGE SCALE GENOMIC DNA]</scope>
    <source>
        <strain evidence="1">DUOXIRENSHENG_FW03</strain>
        <tissue evidence="1">Leaves</tissue>
    </source>
</reference>
<sequence length="68" mass="8033">MCLVLQIWVNRIRVFRFTVHPSSTCFRWQFLPPSLRLAWLPLNSVLFNRKPLISTHSLVRPSTKPNNT</sequence>
<keyword evidence="2" id="KW-1185">Reference proteome</keyword>
<dbReference type="EMBL" id="JAYMYS010000001">
    <property type="protein sequence ID" value="KAK7411587.1"/>
    <property type="molecule type" value="Genomic_DNA"/>
</dbReference>
<protein>
    <submittedName>
        <fullName evidence="1">Uncharacterized protein</fullName>
    </submittedName>
</protein>
<evidence type="ECO:0000313" key="2">
    <source>
        <dbReference type="Proteomes" id="UP001386955"/>
    </source>
</evidence>